<name>A0ABS6E8J8_9FIRM</name>
<comment type="caution">
    <text evidence="1">The sequence shown here is derived from an EMBL/GenBank/DDBJ whole genome shotgun (WGS) entry which is preliminary data.</text>
</comment>
<proteinExistence type="predicted"/>
<dbReference type="InterPro" id="IPR013372">
    <property type="entry name" value="Eut_put"/>
</dbReference>
<evidence type="ECO:0000313" key="2">
    <source>
        <dbReference type="Proteomes" id="UP000749471"/>
    </source>
</evidence>
<organism evidence="1 2">
    <name type="scientific">Tissierella simiarum</name>
    <dbReference type="NCBI Taxonomy" id="2841534"/>
    <lineage>
        <taxon>Bacteria</taxon>
        <taxon>Bacillati</taxon>
        <taxon>Bacillota</taxon>
        <taxon>Tissierellia</taxon>
        <taxon>Tissierellales</taxon>
        <taxon>Tissierellaceae</taxon>
        <taxon>Tissierella</taxon>
    </lineage>
</organism>
<dbReference type="PIRSF" id="PIRSF034981">
    <property type="entry name" value="Eut_put"/>
    <property type="match status" value="1"/>
</dbReference>
<evidence type="ECO:0000313" key="1">
    <source>
        <dbReference type="EMBL" id="MBU5439233.1"/>
    </source>
</evidence>
<protein>
    <recommendedName>
        <fullName evidence="3">Ethanolamine utilization protein</fullName>
    </recommendedName>
</protein>
<evidence type="ECO:0008006" key="3">
    <source>
        <dbReference type="Google" id="ProtNLM"/>
    </source>
</evidence>
<keyword evidence="2" id="KW-1185">Reference proteome</keyword>
<dbReference type="EMBL" id="JAHLPM010000013">
    <property type="protein sequence ID" value="MBU5439233.1"/>
    <property type="molecule type" value="Genomic_DNA"/>
</dbReference>
<dbReference type="RefSeq" id="WP_216520942.1">
    <property type="nucleotide sequence ID" value="NZ_JAHLPM010000013.1"/>
</dbReference>
<gene>
    <name evidence="1" type="ORF">KQI42_14515</name>
</gene>
<sequence length="213" mass="25065">MDREDLIKIITEEVLKRLNTDIREENRKTLFIGQEDEKYKYSSAISDWSNIVFTREYKDIDPFQTIIFPFLSNKDLVDISLGEEGSLVSTMVIEGIMKGKKIIILDEGIYFKKFKESTNINFYNMLEGYIEKIKSFGVIISKGEDLTNHIYNEEKNQNNILNLREKNLITQIDLEEYNLKKDLTILVNEKTIITSLAMDMIKENRWEIKRVNS</sequence>
<accession>A0ABS6E8J8</accession>
<dbReference type="Proteomes" id="UP000749471">
    <property type="component" value="Unassembled WGS sequence"/>
</dbReference>
<reference evidence="1 2" key="1">
    <citation type="submission" date="2021-06" db="EMBL/GenBank/DDBJ databases">
        <authorList>
            <person name="Sun Q."/>
            <person name="Li D."/>
        </authorList>
    </citation>
    <scope>NUCLEOTIDE SEQUENCE [LARGE SCALE GENOMIC DNA]</scope>
    <source>
        <strain evidence="1 2">MSJ-40</strain>
    </source>
</reference>